<dbReference type="HOGENOM" id="CLU_725714_0_0_1"/>
<feature type="transmembrane region" description="Helical" evidence="2">
    <location>
        <begin position="198"/>
        <end position="221"/>
    </location>
</feature>
<evidence type="ECO:0000313" key="3">
    <source>
        <dbReference type="EMBL" id="KIJ94090.1"/>
    </source>
</evidence>
<evidence type="ECO:0000256" key="1">
    <source>
        <dbReference type="SAM" id="MobiDB-lite"/>
    </source>
</evidence>
<dbReference type="AlphaFoldDB" id="A0A0C9WRL4"/>
<name>A0A0C9WRL4_9AGAR</name>
<dbReference type="Proteomes" id="UP000054477">
    <property type="component" value="Unassembled WGS sequence"/>
</dbReference>
<proteinExistence type="predicted"/>
<evidence type="ECO:0000256" key="2">
    <source>
        <dbReference type="SAM" id="Phobius"/>
    </source>
</evidence>
<dbReference type="EMBL" id="KN838810">
    <property type="protein sequence ID" value="KIJ94090.1"/>
    <property type="molecule type" value="Genomic_DNA"/>
</dbReference>
<feature type="transmembrane region" description="Helical" evidence="2">
    <location>
        <begin position="82"/>
        <end position="105"/>
    </location>
</feature>
<feature type="transmembrane region" description="Helical" evidence="2">
    <location>
        <begin position="117"/>
        <end position="143"/>
    </location>
</feature>
<keyword evidence="4" id="KW-1185">Reference proteome</keyword>
<accession>A0A0C9WRL4</accession>
<reference evidence="3 4" key="1">
    <citation type="submission" date="2014-04" db="EMBL/GenBank/DDBJ databases">
        <authorList>
            <consortium name="DOE Joint Genome Institute"/>
            <person name="Kuo A."/>
            <person name="Kohler A."/>
            <person name="Nagy L.G."/>
            <person name="Floudas D."/>
            <person name="Copeland A."/>
            <person name="Barry K.W."/>
            <person name="Cichocki N."/>
            <person name="Veneault-Fourrey C."/>
            <person name="LaButti K."/>
            <person name="Lindquist E.A."/>
            <person name="Lipzen A."/>
            <person name="Lundell T."/>
            <person name="Morin E."/>
            <person name="Murat C."/>
            <person name="Sun H."/>
            <person name="Tunlid A."/>
            <person name="Henrissat B."/>
            <person name="Grigoriev I.V."/>
            <person name="Hibbett D.S."/>
            <person name="Martin F."/>
            <person name="Nordberg H.P."/>
            <person name="Cantor M.N."/>
            <person name="Hua S.X."/>
        </authorList>
    </citation>
    <scope>NUCLEOTIDE SEQUENCE [LARGE SCALE GENOMIC DNA]</scope>
    <source>
        <strain evidence="3 4">LaAM-08-1</strain>
    </source>
</reference>
<feature type="compositionally biased region" description="Polar residues" evidence="1">
    <location>
        <begin position="298"/>
        <end position="317"/>
    </location>
</feature>
<protein>
    <submittedName>
        <fullName evidence="3">Uncharacterized protein</fullName>
    </submittedName>
</protein>
<gene>
    <name evidence="3" type="ORF">K443DRAFT_111023</name>
</gene>
<evidence type="ECO:0000313" key="4">
    <source>
        <dbReference type="Proteomes" id="UP000054477"/>
    </source>
</evidence>
<dbReference type="OrthoDB" id="2927416at2759"/>
<reference evidence="4" key="2">
    <citation type="submission" date="2015-01" db="EMBL/GenBank/DDBJ databases">
        <title>Evolutionary Origins and Diversification of the Mycorrhizal Mutualists.</title>
        <authorList>
            <consortium name="DOE Joint Genome Institute"/>
            <consortium name="Mycorrhizal Genomics Consortium"/>
            <person name="Kohler A."/>
            <person name="Kuo A."/>
            <person name="Nagy L.G."/>
            <person name="Floudas D."/>
            <person name="Copeland A."/>
            <person name="Barry K.W."/>
            <person name="Cichocki N."/>
            <person name="Veneault-Fourrey C."/>
            <person name="LaButti K."/>
            <person name="Lindquist E.A."/>
            <person name="Lipzen A."/>
            <person name="Lundell T."/>
            <person name="Morin E."/>
            <person name="Murat C."/>
            <person name="Riley R."/>
            <person name="Ohm R."/>
            <person name="Sun H."/>
            <person name="Tunlid A."/>
            <person name="Henrissat B."/>
            <person name="Grigoriev I.V."/>
            <person name="Hibbett D.S."/>
            <person name="Martin F."/>
        </authorList>
    </citation>
    <scope>NUCLEOTIDE SEQUENCE [LARGE SCALE GENOMIC DNA]</scope>
    <source>
        <strain evidence="4">LaAM-08-1</strain>
    </source>
</reference>
<keyword evidence="2" id="KW-1133">Transmembrane helix</keyword>
<sequence>MTRPPPLNLKRIDNRFGPPAAVPYLPRQPKQKKTTFFAVLYKANWRNIIIALAGLNALRFALAAHNAIQDAVVDDNQHIPQLATISIALGVMYILSTVIEIFGVISVSMKRLPLIRVYTCLAFLASVFVTVAGVLEAVSYFVFAEDLMYECVALAITGQSYQKSTFRGRPWPGSIYAIGRREAQRQCISAWINESWTQIANCFLFAFIPAVIYFIMAYTYYRQTTDPTHVGNLLRNPTRSSRRSSESHPGVNYGLVQSNTSRAPLAGDNETNHRSARLRSGSRMGSKSKQEPRHTQRGPGNQVTVPSVSRATATTTRGLKRDHRPPALMKSASPVFSGYAASPGPPTYSAHAGATYALGHGLVGTGSSILSAGYSKYL</sequence>
<keyword evidence="2" id="KW-0472">Membrane</keyword>
<feature type="transmembrane region" description="Helical" evidence="2">
    <location>
        <begin position="43"/>
        <end position="62"/>
    </location>
</feature>
<keyword evidence="2" id="KW-0812">Transmembrane</keyword>
<feature type="region of interest" description="Disordered" evidence="1">
    <location>
        <begin position="229"/>
        <end position="330"/>
    </location>
</feature>
<organism evidence="3 4">
    <name type="scientific">Laccaria amethystina LaAM-08-1</name>
    <dbReference type="NCBI Taxonomy" id="1095629"/>
    <lineage>
        <taxon>Eukaryota</taxon>
        <taxon>Fungi</taxon>
        <taxon>Dikarya</taxon>
        <taxon>Basidiomycota</taxon>
        <taxon>Agaricomycotina</taxon>
        <taxon>Agaricomycetes</taxon>
        <taxon>Agaricomycetidae</taxon>
        <taxon>Agaricales</taxon>
        <taxon>Agaricineae</taxon>
        <taxon>Hydnangiaceae</taxon>
        <taxon>Laccaria</taxon>
    </lineage>
</organism>